<dbReference type="EMBL" id="JAEAOA010001055">
    <property type="protein sequence ID" value="KAK3602720.1"/>
    <property type="molecule type" value="Genomic_DNA"/>
</dbReference>
<evidence type="ECO:0000313" key="2">
    <source>
        <dbReference type="Proteomes" id="UP001195483"/>
    </source>
</evidence>
<keyword evidence="2" id="KW-1185">Reference proteome</keyword>
<protein>
    <submittedName>
        <fullName evidence="1">Uncharacterized protein</fullName>
    </submittedName>
</protein>
<proteinExistence type="predicted"/>
<evidence type="ECO:0000313" key="1">
    <source>
        <dbReference type="EMBL" id="KAK3602720.1"/>
    </source>
</evidence>
<sequence length="182" mass="21342">MDRKSRIVEVKENKCELEHLRLISTSLEKIMCREGFDILRVIWTNAIPFIEWVESEYQVIQSNFWNKVKIYGSIEEGFYYPINIPCERDIDIIKIIEISVAVENPIDITQYDSNTVRCLIENDQFLPGYCYLRVINEGSAFCSPNDCIQYIASSAIQRYAQMNLTSAPSHLLRLLPDFFRQR</sequence>
<reference evidence="1" key="3">
    <citation type="submission" date="2023-05" db="EMBL/GenBank/DDBJ databases">
        <authorList>
            <person name="Smith C.H."/>
        </authorList>
    </citation>
    <scope>NUCLEOTIDE SEQUENCE</scope>
    <source>
        <strain evidence="1">CHS0354</strain>
        <tissue evidence="1">Mantle</tissue>
    </source>
</reference>
<dbReference type="Proteomes" id="UP001195483">
    <property type="component" value="Unassembled WGS sequence"/>
</dbReference>
<gene>
    <name evidence="1" type="ORF">CHS0354_017163</name>
</gene>
<accession>A0AAE0T2P9</accession>
<comment type="caution">
    <text evidence="1">The sequence shown here is derived from an EMBL/GenBank/DDBJ whole genome shotgun (WGS) entry which is preliminary data.</text>
</comment>
<reference evidence="1" key="2">
    <citation type="journal article" date="2021" name="Genome Biol. Evol.">
        <title>Developing a high-quality reference genome for a parasitic bivalve with doubly uniparental inheritance (Bivalvia: Unionida).</title>
        <authorList>
            <person name="Smith C.H."/>
        </authorList>
    </citation>
    <scope>NUCLEOTIDE SEQUENCE</scope>
    <source>
        <strain evidence="1">CHS0354</strain>
        <tissue evidence="1">Mantle</tissue>
    </source>
</reference>
<name>A0AAE0T2P9_9BIVA</name>
<reference evidence="1" key="1">
    <citation type="journal article" date="2021" name="Genome Biol. Evol.">
        <title>A High-Quality Reference Genome for a Parasitic Bivalve with Doubly Uniparental Inheritance (Bivalvia: Unionida).</title>
        <authorList>
            <person name="Smith C.H."/>
        </authorList>
    </citation>
    <scope>NUCLEOTIDE SEQUENCE</scope>
    <source>
        <strain evidence="1">CHS0354</strain>
    </source>
</reference>
<dbReference type="AlphaFoldDB" id="A0AAE0T2P9"/>
<organism evidence="1 2">
    <name type="scientific">Potamilus streckersoni</name>
    <dbReference type="NCBI Taxonomy" id="2493646"/>
    <lineage>
        <taxon>Eukaryota</taxon>
        <taxon>Metazoa</taxon>
        <taxon>Spiralia</taxon>
        <taxon>Lophotrochozoa</taxon>
        <taxon>Mollusca</taxon>
        <taxon>Bivalvia</taxon>
        <taxon>Autobranchia</taxon>
        <taxon>Heteroconchia</taxon>
        <taxon>Palaeoheterodonta</taxon>
        <taxon>Unionida</taxon>
        <taxon>Unionoidea</taxon>
        <taxon>Unionidae</taxon>
        <taxon>Ambleminae</taxon>
        <taxon>Lampsilini</taxon>
        <taxon>Potamilus</taxon>
    </lineage>
</organism>